<dbReference type="GO" id="GO:0005886">
    <property type="term" value="C:plasma membrane"/>
    <property type="evidence" value="ECO:0007669"/>
    <property type="project" value="UniProtKB-SubCell"/>
</dbReference>
<protein>
    <recommendedName>
        <fullName evidence="10">Odorant receptor</fullName>
    </recommendedName>
</protein>
<evidence type="ECO:0000256" key="3">
    <source>
        <dbReference type="ARBA" id="ARBA00022606"/>
    </source>
</evidence>
<evidence type="ECO:0000256" key="2">
    <source>
        <dbReference type="ARBA" id="ARBA00022475"/>
    </source>
</evidence>
<keyword evidence="6 10" id="KW-1133">Transmembrane helix</keyword>
<sequence length="395" mass="46001">MNRLNQTNCFSINFVFWKLLGVYPGEYAKHAYYVITKTILTIFVLFYSPVVTINFMYLPKQMDIVIEEIIFYVTEVTVTAKVISFILLKGKLCEILELLDDDLFQPKNNYEKNTITNAMNLTRRIWKINAITSYVSHLTHVLTPLAVHLFLDTKLVLPLCSYSFLSDETRERYIYLCYFYQVFGMHLQMTSNVNIDSFIWGVLVLIRGQLEIIDQKLEAVADTDEEQTNAEKNAKATENLNGCIDHYERVQRLTKCFQDLFSIGLFLQFSLASLVVCVCLYRFTLPAVWQYYIFLFTYMCVMIVQILVPCWFGTQVMSTSTSLAFAAYRCAWTTRSKMFKLNLTLFIERMQQPITIIAGKMFFLSLTTFGSIMNTAYSFFTLLRNVQSREIELSN</sequence>
<dbReference type="PANTHER" id="PTHR21137:SF35">
    <property type="entry name" value="ODORANT RECEPTOR 19A-RELATED"/>
    <property type="match status" value="1"/>
</dbReference>
<evidence type="ECO:0000313" key="11">
    <source>
        <dbReference type="EMBL" id="AXY83384.1"/>
    </source>
</evidence>
<proteinExistence type="evidence at transcript level"/>
<dbReference type="GO" id="GO:0007165">
    <property type="term" value="P:signal transduction"/>
    <property type="evidence" value="ECO:0007669"/>
    <property type="project" value="UniProtKB-KW"/>
</dbReference>
<comment type="subcellular location">
    <subcellularLocation>
        <location evidence="1 10">Cell membrane</location>
        <topology evidence="1 10">Multi-pass membrane protein</topology>
    </subcellularLocation>
</comment>
<evidence type="ECO:0000256" key="4">
    <source>
        <dbReference type="ARBA" id="ARBA00022692"/>
    </source>
</evidence>
<name>A0A3S7SGL0_9NEOP</name>
<keyword evidence="2" id="KW-1003">Cell membrane</keyword>
<keyword evidence="3 10" id="KW-0716">Sensory transduction</keyword>
<keyword evidence="4 10" id="KW-0812">Transmembrane</keyword>
<organism evidence="11">
    <name type="scientific">Conopomorpha sinensis</name>
    <name type="common">litch fruit borer</name>
    <dbReference type="NCBI Taxonomy" id="940481"/>
    <lineage>
        <taxon>Eukaryota</taxon>
        <taxon>Metazoa</taxon>
        <taxon>Ecdysozoa</taxon>
        <taxon>Arthropoda</taxon>
        <taxon>Hexapoda</taxon>
        <taxon>Insecta</taxon>
        <taxon>Pterygota</taxon>
        <taxon>Neoptera</taxon>
        <taxon>Endopterygota</taxon>
        <taxon>Lepidoptera</taxon>
        <taxon>Glossata</taxon>
        <taxon>Ditrysia</taxon>
        <taxon>Tineoidea</taxon>
        <taxon>Gracillariidae</taxon>
        <taxon>Conopomorpha</taxon>
    </lineage>
</organism>
<dbReference type="AlphaFoldDB" id="A0A3S7SGL0"/>
<evidence type="ECO:0000256" key="7">
    <source>
        <dbReference type="ARBA" id="ARBA00023136"/>
    </source>
</evidence>
<evidence type="ECO:0000256" key="10">
    <source>
        <dbReference type="RuleBase" id="RU351113"/>
    </source>
</evidence>
<comment type="caution">
    <text evidence="10">Lacks conserved residue(s) required for the propagation of feature annotation.</text>
</comment>
<dbReference type="GO" id="GO:0004984">
    <property type="term" value="F:olfactory receptor activity"/>
    <property type="evidence" value="ECO:0007669"/>
    <property type="project" value="InterPro"/>
</dbReference>
<evidence type="ECO:0000256" key="5">
    <source>
        <dbReference type="ARBA" id="ARBA00022725"/>
    </source>
</evidence>
<dbReference type="GO" id="GO:0005549">
    <property type="term" value="F:odorant binding"/>
    <property type="evidence" value="ECO:0007669"/>
    <property type="project" value="InterPro"/>
</dbReference>
<keyword evidence="8 10" id="KW-0675">Receptor</keyword>
<keyword evidence="5 10" id="KW-0552">Olfaction</keyword>
<evidence type="ECO:0000256" key="8">
    <source>
        <dbReference type="ARBA" id="ARBA00023170"/>
    </source>
</evidence>
<accession>A0A3S7SGL0</accession>
<evidence type="ECO:0000256" key="6">
    <source>
        <dbReference type="ARBA" id="ARBA00022989"/>
    </source>
</evidence>
<feature type="transmembrane region" description="Helical" evidence="10">
    <location>
        <begin position="39"/>
        <end position="57"/>
    </location>
</feature>
<evidence type="ECO:0000256" key="9">
    <source>
        <dbReference type="ARBA" id="ARBA00023224"/>
    </source>
</evidence>
<dbReference type="EMBL" id="MF625557">
    <property type="protein sequence ID" value="AXY83384.1"/>
    <property type="molecule type" value="mRNA"/>
</dbReference>
<reference evidence="11" key="1">
    <citation type="submission" date="2017-08" db="EMBL/GenBank/DDBJ databases">
        <title>Analysis of the Antennal Transcriptome and Chemosensory-related Genes of Conopomorpha sinensis Bradley (Lepidoptera: Gracilariidae).</title>
        <authorList>
            <person name="Li P."/>
            <person name="Liu Y."/>
            <person name="Wang S."/>
            <person name="Sun H."/>
        </authorList>
    </citation>
    <scope>NUCLEOTIDE SEQUENCE</scope>
</reference>
<keyword evidence="9 10" id="KW-0807">Transducer</keyword>
<keyword evidence="7 10" id="KW-0472">Membrane</keyword>
<evidence type="ECO:0000256" key="1">
    <source>
        <dbReference type="ARBA" id="ARBA00004651"/>
    </source>
</evidence>
<feature type="transmembrane region" description="Helical" evidence="10">
    <location>
        <begin position="357"/>
        <end position="380"/>
    </location>
</feature>
<dbReference type="PANTHER" id="PTHR21137">
    <property type="entry name" value="ODORANT RECEPTOR"/>
    <property type="match status" value="1"/>
</dbReference>
<feature type="transmembrane region" description="Helical" evidence="10">
    <location>
        <begin position="289"/>
        <end position="312"/>
    </location>
</feature>
<comment type="similarity">
    <text evidence="10">Belongs to the insect chemoreceptor superfamily. Heteromeric odorant receptor channel (TC 1.A.69) family.</text>
</comment>
<dbReference type="Pfam" id="PF02949">
    <property type="entry name" value="7tm_6"/>
    <property type="match status" value="1"/>
</dbReference>
<feature type="transmembrane region" description="Helical" evidence="10">
    <location>
        <begin position="260"/>
        <end position="283"/>
    </location>
</feature>
<dbReference type="InterPro" id="IPR004117">
    <property type="entry name" value="7tm6_olfct_rcpt"/>
</dbReference>